<proteinExistence type="predicted"/>
<dbReference type="Gene3D" id="3.10.310.70">
    <property type="match status" value="1"/>
</dbReference>
<dbReference type="Gene3D" id="2.30.40.10">
    <property type="entry name" value="Urease, subunit C, domain 1"/>
    <property type="match status" value="1"/>
</dbReference>
<dbReference type="InterPro" id="IPR033932">
    <property type="entry name" value="YtcJ-like"/>
</dbReference>
<keyword evidence="1" id="KW-0812">Transmembrane</keyword>
<dbReference type="InterPro" id="IPR032466">
    <property type="entry name" value="Metal_Hydrolase"/>
</dbReference>
<dbReference type="GO" id="GO:0016810">
    <property type="term" value="F:hydrolase activity, acting on carbon-nitrogen (but not peptide) bonds"/>
    <property type="evidence" value="ECO:0007669"/>
    <property type="project" value="InterPro"/>
</dbReference>
<dbReference type="OrthoDB" id="3501663at2759"/>
<evidence type="ECO:0000313" key="4">
    <source>
        <dbReference type="Proteomes" id="UP000008063"/>
    </source>
</evidence>
<dbReference type="STRING" id="936435.F8Q9Y1"/>
<organism evidence="4">
    <name type="scientific">Serpula lacrymans var. lacrymans (strain S7.3)</name>
    <name type="common">Dry rot fungus</name>
    <dbReference type="NCBI Taxonomy" id="936435"/>
    <lineage>
        <taxon>Eukaryota</taxon>
        <taxon>Fungi</taxon>
        <taxon>Dikarya</taxon>
        <taxon>Basidiomycota</taxon>
        <taxon>Agaricomycotina</taxon>
        <taxon>Agaricomycetes</taxon>
        <taxon>Agaricomycetidae</taxon>
        <taxon>Boletales</taxon>
        <taxon>Coniophorineae</taxon>
        <taxon>Serpulaceae</taxon>
        <taxon>Serpula</taxon>
    </lineage>
</organism>
<keyword evidence="1" id="KW-0472">Membrane</keyword>
<dbReference type="PANTHER" id="PTHR22642">
    <property type="entry name" value="IMIDAZOLONEPROPIONASE"/>
    <property type="match status" value="1"/>
</dbReference>
<dbReference type="InterPro" id="IPR013108">
    <property type="entry name" value="Amidohydro_3"/>
</dbReference>
<dbReference type="AlphaFoldDB" id="F8Q9Y1"/>
<dbReference type="SUPFAM" id="SSF51338">
    <property type="entry name" value="Composite domain of metallo-dependent hydrolases"/>
    <property type="match status" value="1"/>
</dbReference>
<dbReference type="OMA" id="VAWVGSE"/>
<dbReference type="HOGENOM" id="CLU_009942_1_1_1"/>
<name>F8Q9Y1_SERL3</name>
<accession>F8Q9Y1</accession>
<keyword evidence="4" id="KW-1185">Reference proteome</keyword>
<dbReference type="EMBL" id="GL945487">
    <property type="protein sequence ID" value="EGN94886.1"/>
    <property type="molecule type" value="Genomic_DNA"/>
</dbReference>
<feature type="domain" description="Amidohydrolase 3" evidence="2">
    <location>
        <begin position="120"/>
        <end position="609"/>
    </location>
</feature>
<evidence type="ECO:0000313" key="3">
    <source>
        <dbReference type="EMBL" id="EGN94886.1"/>
    </source>
</evidence>
<gene>
    <name evidence="3" type="ORF">SERLA73DRAFT_77619</name>
</gene>
<reference evidence="4" key="1">
    <citation type="journal article" date="2011" name="Science">
        <title>The plant cell wall-decomposing machinery underlies the functional diversity of forest fungi.</title>
        <authorList>
            <person name="Eastwood D.C."/>
            <person name="Floudas D."/>
            <person name="Binder M."/>
            <person name="Majcherczyk A."/>
            <person name="Schneider P."/>
            <person name="Aerts A."/>
            <person name="Asiegbu F.O."/>
            <person name="Baker S.E."/>
            <person name="Barry K."/>
            <person name="Bendiksby M."/>
            <person name="Blumentritt M."/>
            <person name="Coutinho P.M."/>
            <person name="Cullen D."/>
            <person name="de Vries R.P."/>
            <person name="Gathman A."/>
            <person name="Goodell B."/>
            <person name="Henrissat B."/>
            <person name="Ihrmark K."/>
            <person name="Kauserud H."/>
            <person name="Kohler A."/>
            <person name="LaButti K."/>
            <person name="Lapidus A."/>
            <person name="Lavin J.L."/>
            <person name="Lee Y.-H."/>
            <person name="Lindquist E."/>
            <person name="Lilly W."/>
            <person name="Lucas S."/>
            <person name="Morin E."/>
            <person name="Murat C."/>
            <person name="Oguiza J.A."/>
            <person name="Park J."/>
            <person name="Pisabarro A.G."/>
            <person name="Riley R."/>
            <person name="Rosling A."/>
            <person name="Salamov A."/>
            <person name="Schmidt O."/>
            <person name="Schmutz J."/>
            <person name="Skrede I."/>
            <person name="Stenlid J."/>
            <person name="Wiebenga A."/>
            <person name="Xie X."/>
            <person name="Kuees U."/>
            <person name="Hibbett D.S."/>
            <person name="Hoffmeister D."/>
            <person name="Hoegberg N."/>
            <person name="Martin F."/>
            <person name="Grigoriev I.V."/>
            <person name="Watkinson S.C."/>
        </authorList>
    </citation>
    <scope>NUCLEOTIDE SEQUENCE [LARGE SCALE GENOMIC DNA]</scope>
    <source>
        <strain evidence="4">strain S7.3</strain>
    </source>
</reference>
<dbReference type="Gene3D" id="3.20.20.140">
    <property type="entry name" value="Metal-dependent hydrolases"/>
    <property type="match status" value="1"/>
</dbReference>
<dbReference type="Pfam" id="PF07969">
    <property type="entry name" value="Amidohydro_3"/>
    <property type="match status" value="1"/>
</dbReference>
<protein>
    <recommendedName>
        <fullName evidence="2">Amidohydrolase 3 domain-containing protein</fullName>
    </recommendedName>
</protein>
<evidence type="ECO:0000259" key="2">
    <source>
        <dbReference type="Pfam" id="PF07969"/>
    </source>
</evidence>
<dbReference type="SUPFAM" id="SSF51556">
    <property type="entry name" value="Metallo-dependent hydrolases"/>
    <property type="match status" value="1"/>
</dbReference>
<dbReference type="Proteomes" id="UP000008063">
    <property type="component" value="Unassembled WGS sequence"/>
</dbReference>
<dbReference type="CDD" id="cd01300">
    <property type="entry name" value="YtcJ_like"/>
    <property type="match status" value="1"/>
</dbReference>
<sequence>MDKKSAESSKQQPQPQTRRCLARYRIWTLLAAFLALAVFFKIDRNPSNDYAVCSESNKIYTVDALQPRVQCVVVRDSRVLDVGDLEGVQQRWHHPSRSKLSLWPLSILQPALKTIHLSPGAIIVPGLADAHAHILQYGFKMNLNLDGCVSVDEILARLKAYVVTHPEVLNDPSRWIQGMGWDQTKWPGAKYPTADHFDKEPLLRGRFISLARVDVHALWVSNRVMQHIGTIPEEIEGGAIIRGSRGKPTGIFVDNAMSLIRTPSWSESQMAEYFNRTVTDGLSYGLTSVHDAATEPEMIEFFTKQVDCNIDTRLLRGLRLYLMGNVLSDVYWGSQIPRLLDYGKGGRLNLRSVKLFTDGALGSYGAALLAPYSDNPSTNGLMRSTPAALSSLVTQFWEDQWQVNIHCIGDRANKVVLDIFEELSQSGNTSMISDRRPRIEHAQIMTLDDLVRVGSLGVIPSVQPTHATSDMWYAEQRLGPERIKGAYAYRTLLESSQNQVLPLGSDFPVEGINPLLGFYAAVTRLSESGESPHGAGGWYPGERLTREQALKGMTLDAAYAAFAEDGIGSLEVGKRADFVVLSRDIMTVRESEILKAEVLATVIDGRVVYVDYSHPSPYPSIQSTGNVIPKTAIEHEKPREHIVTYSGIKQRKKAYYPRNE</sequence>
<evidence type="ECO:0000256" key="1">
    <source>
        <dbReference type="SAM" id="Phobius"/>
    </source>
</evidence>
<dbReference type="InParanoid" id="F8Q9Y1"/>
<feature type="transmembrane region" description="Helical" evidence="1">
    <location>
        <begin position="21"/>
        <end position="40"/>
    </location>
</feature>
<keyword evidence="1" id="KW-1133">Transmembrane helix</keyword>
<dbReference type="InterPro" id="IPR011059">
    <property type="entry name" value="Metal-dep_hydrolase_composite"/>
</dbReference>
<dbReference type="PANTHER" id="PTHR22642:SF2">
    <property type="entry name" value="PROTEIN LONG AFTER FAR-RED 3"/>
    <property type="match status" value="1"/>
</dbReference>